<evidence type="ECO:0000313" key="2">
    <source>
        <dbReference type="Proteomes" id="UP000237481"/>
    </source>
</evidence>
<protein>
    <submittedName>
        <fullName evidence="1">Uncharacterized protein</fullName>
    </submittedName>
</protein>
<gene>
    <name evidence="1" type="ORF">TPAR_08217</name>
</gene>
<sequence length="270" mass="29852">MCLCSVLHHHHVPPCPRPLAFVTHYLYCPEATVNPLTSEAVAPCANVMYTPDQGVNCDDPCSTGGCVVSPQCATGTCRLQDLGGRAERPLPAVIPACPTAQVFGKQIKEAVITRLRLLRQSAFLSQYFTSNKHSRPRCFFDLSPASSHATHAFLQALTMCTRWKIWLACDHFDIRNDCCKDMTGGDVEDCKHYRTQTVEFPPPAGFRLPQLCPLTPNCPYTTCGGEWNCCECGKVMNTRGRCECVMIHDGMEIVCGHFCCHACPKGSYQL</sequence>
<reference evidence="1 2" key="1">
    <citation type="submission" date="2018-01" db="EMBL/GenBank/DDBJ databases">
        <title>Harnessing the power of phylogenomics to disentangle the directionality and signatures of interkingdom host jumping in the parasitic fungal genus Tolypocladium.</title>
        <authorList>
            <person name="Quandt C.A."/>
            <person name="Patterson W."/>
            <person name="Spatafora J.W."/>
        </authorList>
    </citation>
    <scope>NUCLEOTIDE SEQUENCE [LARGE SCALE GENOMIC DNA]</scope>
    <source>
        <strain evidence="1 2">NRBC 100945</strain>
    </source>
</reference>
<proteinExistence type="predicted"/>
<accession>A0A2S4KMV8</accession>
<evidence type="ECO:0000313" key="1">
    <source>
        <dbReference type="EMBL" id="POR31538.1"/>
    </source>
</evidence>
<dbReference type="OrthoDB" id="5220127at2759"/>
<keyword evidence="2" id="KW-1185">Reference proteome</keyword>
<organism evidence="1 2">
    <name type="scientific">Tolypocladium paradoxum</name>
    <dbReference type="NCBI Taxonomy" id="94208"/>
    <lineage>
        <taxon>Eukaryota</taxon>
        <taxon>Fungi</taxon>
        <taxon>Dikarya</taxon>
        <taxon>Ascomycota</taxon>
        <taxon>Pezizomycotina</taxon>
        <taxon>Sordariomycetes</taxon>
        <taxon>Hypocreomycetidae</taxon>
        <taxon>Hypocreales</taxon>
        <taxon>Ophiocordycipitaceae</taxon>
        <taxon>Tolypocladium</taxon>
    </lineage>
</organism>
<comment type="caution">
    <text evidence="1">The sequence shown here is derived from an EMBL/GenBank/DDBJ whole genome shotgun (WGS) entry which is preliminary data.</text>
</comment>
<dbReference type="AlphaFoldDB" id="A0A2S4KMV8"/>
<name>A0A2S4KMV8_9HYPO</name>
<dbReference type="Proteomes" id="UP000237481">
    <property type="component" value="Unassembled WGS sequence"/>
</dbReference>
<dbReference type="EMBL" id="PKSG01001029">
    <property type="protein sequence ID" value="POR31538.1"/>
    <property type="molecule type" value="Genomic_DNA"/>
</dbReference>